<reference evidence="2 3" key="1">
    <citation type="journal article" date="2012" name="Eukaryot. Cell">
        <title>Draft genome sequence of CBS 2479, the standard type strain of Trichosporon asahii.</title>
        <authorList>
            <person name="Yang R.Y."/>
            <person name="Li H.T."/>
            <person name="Zhu H."/>
            <person name="Zhou G.P."/>
            <person name="Wang M."/>
            <person name="Wang L."/>
        </authorList>
    </citation>
    <scope>NUCLEOTIDE SEQUENCE [LARGE SCALE GENOMIC DNA]</scope>
    <source>
        <strain evidence="3">ATCC 90039 / CBS 2479 / JCM 2466 / KCTC 7840 / NCYC 2677 / UAMH 7654</strain>
    </source>
</reference>
<dbReference type="AlphaFoldDB" id="J5SL40"/>
<evidence type="ECO:0000256" key="1">
    <source>
        <dbReference type="SAM" id="MobiDB-lite"/>
    </source>
</evidence>
<dbReference type="RefSeq" id="XP_014177460.1">
    <property type="nucleotide sequence ID" value="XM_014321985.1"/>
</dbReference>
<name>J5SL40_TRIAS</name>
<sequence length="336" mass="36840">MSDSFKPNLVGSDGTKAGGTPLSTSQSGQPAGPEPQSANAPSTIKKEPTSVDASSFPVGTSTSAESSSSEEKPLLVAADVTTLAQFALLRATYKEIEAAKRAAHAKEAAEREARMAQPGWTRKDEARFGIRQGERESSKLFSKLWALGLPQPEPLQWALLELSADFKSAHAGDNQLAKFKVAKGREWFDDHRDLITRIEVYILMRFGASKKVNEDGIASYMSIESVHNLWIMCRHLRIMLKYKLKERKSLTLPGISDIPFWSDFWYRFPKSLRDLCQFDLSSNVSGGESSTANVDDGALVMTVGLGAPFLRWEPDKSSPEPSHADVFEALAAAEDA</sequence>
<proteinExistence type="predicted"/>
<dbReference type="HOGENOM" id="CLU_883357_0_0_1"/>
<evidence type="ECO:0000313" key="2">
    <source>
        <dbReference type="EMBL" id="EJT46221.1"/>
    </source>
</evidence>
<protein>
    <submittedName>
        <fullName evidence="2">Uncharacterized protein</fullName>
    </submittedName>
</protein>
<dbReference type="EMBL" id="ALBS01000299">
    <property type="protein sequence ID" value="EJT46221.1"/>
    <property type="molecule type" value="Genomic_DNA"/>
</dbReference>
<dbReference type="Proteomes" id="UP000002748">
    <property type="component" value="Unassembled WGS sequence"/>
</dbReference>
<comment type="caution">
    <text evidence="2">The sequence shown here is derived from an EMBL/GenBank/DDBJ whole genome shotgun (WGS) entry which is preliminary data.</text>
</comment>
<feature type="region of interest" description="Disordered" evidence="1">
    <location>
        <begin position="1"/>
        <end position="72"/>
    </location>
</feature>
<evidence type="ECO:0000313" key="3">
    <source>
        <dbReference type="Proteomes" id="UP000002748"/>
    </source>
</evidence>
<organism evidence="2 3">
    <name type="scientific">Trichosporon asahii var. asahii (strain ATCC 90039 / CBS 2479 / JCM 2466 / KCTC 7840 / NBRC 103889/ NCYC 2677 / UAMH 7654)</name>
    <name type="common">Yeast</name>
    <dbReference type="NCBI Taxonomy" id="1186058"/>
    <lineage>
        <taxon>Eukaryota</taxon>
        <taxon>Fungi</taxon>
        <taxon>Dikarya</taxon>
        <taxon>Basidiomycota</taxon>
        <taxon>Agaricomycotina</taxon>
        <taxon>Tremellomycetes</taxon>
        <taxon>Trichosporonales</taxon>
        <taxon>Trichosporonaceae</taxon>
        <taxon>Trichosporon</taxon>
    </lineage>
</organism>
<dbReference type="KEGG" id="tasa:A1Q1_05178"/>
<dbReference type="GeneID" id="25988690"/>
<gene>
    <name evidence="2" type="ORF">A1Q1_05178</name>
</gene>
<dbReference type="VEuPathDB" id="FungiDB:A1Q1_05178"/>
<accession>J5SL40</accession>